<proteinExistence type="predicted"/>
<keyword evidence="1" id="KW-0597">Phosphoprotein</keyword>
<keyword evidence="2 5" id="KW-0489">Methyltransferase</keyword>
<dbReference type="RefSeq" id="WP_130019940.1">
    <property type="nucleotide sequence ID" value="NZ_SEWF01000006.1"/>
</dbReference>
<evidence type="ECO:0000256" key="1">
    <source>
        <dbReference type="ARBA" id="ARBA00022553"/>
    </source>
</evidence>
<gene>
    <name evidence="5" type="ORF">EWM59_05495</name>
</gene>
<dbReference type="Pfam" id="PF05724">
    <property type="entry name" value="TPMT"/>
    <property type="match status" value="1"/>
</dbReference>
<dbReference type="GO" id="GO:0008757">
    <property type="term" value="F:S-adenosylmethionine-dependent methyltransferase activity"/>
    <property type="evidence" value="ECO:0007669"/>
    <property type="project" value="InterPro"/>
</dbReference>
<organism evidence="5 6">
    <name type="scientific">Emticicia agri</name>
    <dbReference type="NCBI Taxonomy" id="2492393"/>
    <lineage>
        <taxon>Bacteria</taxon>
        <taxon>Pseudomonadati</taxon>
        <taxon>Bacteroidota</taxon>
        <taxon>Cytophagia</taxon>
        <taxon>Cytophagales</taxon>
        <taxon>Leadbetterellaceae</taxon>
        <taxon>Emticicia</taxon>
    </lineage>
</organism>
<accession>A0A4Q5M394</accession>
<dbReference type="SUPFAM" id="SSF53335">
    <property type="entry name" value="S-adenosyl-L-methionine-dependent methyltransferases"/>
    <property type="match status" value="1"/>
</dbReference>
<evidence type="ECO:0000256" key="2">
    <source>
        <dbReference type="ARBA" id="ARBA00022603"/>
    </source>
</evidence>
<evidence type="ECO:0000313" key="6">
    <source>
        <dbReference type="Proteomes" id="UP000293162"/>
    </source>
</evidence>
<protein>
    <submittedName>
        <fullName evidence="5">Methyltransferase</fullName>
    </submittedName>
</protein>
<sequence length="198" mass="23140">MDTLLNDDYWSQRYKEEQTGWDIGYVSTPLKEYFDQLTDKNVAILIPGCGNSYEAEYLLRHGFADITLIDISVVLVERLQEKLQFYIENGNCRVIHQDFFQHTGQYDLIIEQTFLSAIHPALRPKYAEQMYNLLKPEGKLVGVIFDFPFEGGPPFGGSKEEYLTMFEPYFRPVIFERCFNSVPPRAGNELFIRLNRKE</sequence>
<dbReference type="PANTHER" id="PTHR32183">
    <property type="match status" value="1"/>
</dbReference>
<name>A0A4Q5M394_9BACT</name>
<dbReference type="Gene3D" id="3.40.50.150">
    <property type="entry name" value="Vaccinia Virus protein VP39"/>
    <property type="match status" value="1"/>
</dbReference>
<dbReference type="Proteomes" id="UP000293162">
    <property type="component" value="Unassembled WGS sequence"/>
</dbReference>
<dbReference type="GO" id="GO:0032259">
    <property type="term" value="P:methylation"/>
    <property type="evidence" value="ECO:0007669"/>
    <property type="project" value="UniProtKB-KW"/>
</dbReference>
<comment type="caution">
    <text evidence="5">The sequence shown here is derived from an EMBL/GenBank/DDBJ whole genome shotgun (WGS) entry which is preliminary data.</text>
</comment>
<keyword evidence="3 5" id="KW-0808">Transferase</keyword>
<evidence type="ECO:0000313" key="5">
    <source>
        <dbReference type="EMBL" id="RYU96605.1"/>
    </source>
</evidence>
<evidence type="ECO:0000256" key="4">
    <source>
        <dbReference type="ARBA" id="ARBA00022691"/>
    </source>
</evidence>
<keyword evidence="4" id="KW-0949">S-adenosyl-L-methionine</keyword>
<evidence type="ECO:0000256" key="3">
    <source>
        <dbReference type="ARBA" id="ARBA00022679"/>
    </source>
</evidence>
<dbReference type="PANTHER" id="PTHR32183:SF6">
    <property type="entry name" value="CYSTEINE SULFINATE DESULFINASE_CYSTEINE DESULFURASE AND RELATED ENZYMES"/>
    <property type="match status" value="1"/>
</dbReference>
<dbReference type="InterPro" id="IPR008854">
    <property type="entry name" value="TPMT"/>
</dbReference>
<dbReference type="EMBL" id="SEWF01000006">
    <property type="protein sequence ID" value="RYU96605.1"/>
    <property type="molecule type" value="Genomic_DNA"/>
</dbReference>
<reference evidence="5 6" key="1">
    <citation type="submission" date="2019-02" db="EMBL/GenBank/DDBJ databases">
        <title>Bacterial novel species Emticicia sp. 17J42-9 isolated from soil.</title>
        <authorList>
            <person name="Jung H.-Y."/>
        </authorList>
    </citation>
    <scope>NUCLEOTIDE SEQUENCE [LARGE SCALE GENOMIC DNA]</scope>
    <source>
        <strain evidence="5 6">17J42-9</strain>
    </source>
</reference>
<keyword evidence="6" id="KW-1185">Reference proteome</keyword>
<dbReference type="PROSITE" id="PS51585">
    <property type="entry name" value="SAM_MT_TPMT"/>
    <property type="match status" value="1"/>
</dbReference>
<dbReference type="InterPro" id="IPR029063">
    <property type="entry name" value="SAM-dependent_MTases_sf"/>
</dbReference>
<dbReference type="OrthoDB" id="9778208at2"/>
<dbReference type="AlphaFoldDB" id="A0A4Q5M394"/>
<dbReference type="CDD" id="cd02440">
    <property type="entry name" value="AdoMet_MTases"/>
    <property type="match status" value="1"/>
</dbReference>